<evidence type="ECO:0000313" key="4">
    <source>
        <dbReference type="EMBL" id="PVZ69024.1"/>
    </source>
</evidence>
<evidence type="ECO:0000256" key="2">
    <source>
        <dbReference type="SAM" id="Phobius"/>
    </source>
</evidence>
<dbReference type="InterPro" id="IPR011006">
    <property type="entry name" value="CheY-like_superfamily"/>
</dbReference>
<dbReference type="PANTHER" id="PTHR43228">
    <property type="entry name" value="TWO-COMPONENT RESPONSE REGULATOR"/>
    <property type="match status" value="1"/>
</dbReference>
<protein>
    <recommendedName>
        <fullName evidence="3">Response regulatory domain-containing protein</fullName>
    </recommendedName>
</protein>
<feature type="modified residue" description="4-aspartylphosphate" evidence="1">
    <location>
        <position position="53"/>
    </location>
</feature>
<evidence type="ECO:0000256" key="1">
    <source>
        <dbReference type="PROSITE-ProRule" id="PRU00169"/>
    </source>
</evidence>
<dbReference type="CDD" id="cd00156">
    <property type="entry name" value="REC"/>
    <property type="match status" value="1"/>
</dbReference>
<dbReference type="RefSeq" id="WP_133245537.1">
    <property type="nucleotide sequence ID" value="NZ_CAWNYD010000004.1"/>
</dbReference>
<gene>
    <name evidence="4" type="ORF">DC094_12385</name>
</gene>
<dbReference type="SUPFAM" id="SSF52172">
    <property type="entry name" value="CheY-like"/>
    <property type="match status" value="1"/>
</dbReference>
<dbReference type="AlphaFoldDB" id="A0A2V1GXM9"/>
<keyword evidence="5" id="KW-1185">Reference proteome</keyword>
<dbReference type="PROSITE" id="PS50110">
    <property type="entry name" value="RESPONSE_REGULATORY"/>
    <property type="match status" value="1"/>
</dbReference>
<accession>A0A2V1GXM9</accession>
<keyword evidence="2" id="KW-1133">Transmembrane helix</keyword>
<name>A0A2V1GXM9_9GAMM</name>
<evidence type="ECO:0000259" key="3">
    <source>
        <dbReference type="PROSITE" id="PS50110"/>
    </source>
</evidence>
<keyword evidence="1" id="KW-0597">Phosphoprotein</keyword>
<keyword evidence="2" id="KW-0812">Transmembrane</keyword>
<sequence length="368" mass="39750">MTRQVLVVDDSRSARLMLRKLLERCGVEVLQAESGEQALELMQHHTPGLVFMDHMMPGMGGLQTTEKITQQDPSPMVVMCTSNDGDEYLKQAKAHGAADILVKPASLASVRSMLARYPSAVTHHAAQSANQPVIQPIVATVASEIESEVAMTDSVINPPKKTAQASAPVQATLNQDELDAQVRVLVQDRLEHSIPSLTQRISQSFMQVLQHEINQSEQAISSSLSQKIPDSDKLKKELLQMVNQSVKKQIALELNSFDESLQRRLETIDKRLDEPRSLSPKAVAEIHKISENAGRNVAEDAATAAGQLAGGDIAKSVAQTVVVSQMKSIKHDLSSEVASGSAQSKMIGAFALLVALGALGLSVYNLIN</sequence>
<feature type="domain" description="Response regulatory" evidence="3">
    <location>
        <begin position="4"/>
        <end position="118"/>
    </location>
</feature>
<reference evidence="4 5" key="1">
    <citation type="submission" date="2018-04" db="EMBL/GenBank/DDBJ databases">
        <title>Thalassorhabdus spongiae gen. nov., sp. nov., isolated from a marine sponge in South-West Iceland.</title>
        <authorList>
            <person name="Knobloch S."/>
            <person name="Daussin A."/>
            <person name="Johannsson R."/>
            <person name="Marteinsson V.T."/>
        </authorList>
    </citation>
    <scope>NUCLEOTIDE SEQUENCE [LARGE SCALE GENOMIC DNA]</scope>
    <source>
        <strain evidence="4 5">Hp12</strain>
    </source>
</reference>
<dbReference type="Gene3D" id="3.40.50.2300">
    <property type="match status" value="1"/>
</dbReference>
<dbReference type="PANTHER" id="PTHR43228:SF1">
    <property type="entry name" value="TWO-COMPONENT RESPONSE REGULATOR ARR22"/>
    <property type="match status" value="1"/>
</dbReference>
<dbReference type="InterPro" id="IPR052048">
    <property type="entry name" value="ST_Response_Regulator"/>
</dbReference>
<dbReference type="EMBL" id="QDDL01000004">
    <property type="protein sequence ID" value="PVZ69024.1"/>
    <property type="molecule type" value="Genomic_DNA"/>
</dbReference>
<comment type="caution">
    <text evidence="4">The sequence shown here is derived from an EMBL/GenBank/DDBJ whole genome shotgun (WGS) entry which is preliminary data.</text>
</comment>
<organism evidence="4 5">
    <name type="scientific">Pelagibaculum spongiae</name>
    <dbReference type="NCBI Taxonomy" id="2080658"/>
    <lineage>
        <taxon>Bacteria</taxon>
        <taxon>Pseudomonadati</taxon>
        <taxon>Pseudomonadota</taxon>
        <taxon>Gammaproteobacteria</taxon>
        <taxon>Oceanospirillales</taxon>
        <taxon>Pelagibaculum</taxon>
    </lineage>
</organism>
<feature type="transmembrane region" description="Helical" evidence="2">
    <location>
        <begin position="346"/>
        <end position="367"/>
    </location>
</feature>
<dbReference type="Proteomes" id="UP000244906">
    <property type="component" value="Unassembled WGS sequence"/>
</dbReference>
<dbReference type="InterPro" id="IPR001789">
    <property type="entry name" value="Sig_transdc_resp-reg_receiver"/>
</dbReference>
<dbReference type="Pfam" id="PF00072">
    <property type="entry name" value="Response_reg"/>
    <property type="match status" value="1"/>
</dbReference>
<dbReference type="GO" id="GO:0000160">
    <property type="term" value="P:phosphorelay signal transduction system"/>
    <property type="evidence" value="ECO:0007669"/>
    <property type="project" value="InterPro"/>
</dbReference>
<proteinExistence type="predicted"/>
<keyword evidence="2" id="KW-0472">Membrane</keyword>
<evidence type="ECO:0000313" key="5">
    <source>
        <dbReference type="Proteomes" id="UP000244906"/>
    </source>
</evidence>
<dbReference type="SMART" id="SM00448">
    <property type="entry name" value="REC"/>
    <property type="match status" value="1"/>
</dbReference>